<organism evidence="4 5">
    <name type="scientific">Deinococcus sedimenti</name>
    <dbReference type="NCBI Taxonomy" id="1867090"/>
    <lineage>
        <taxon>Bacteria</taxon>
        <taxon>Thermotogati</taxon>
        <taxon>Deinococcota</taxon>
        <taxon>Deinococci</taxon>
        <taxon>Deinococcales</taxon>
        <taxon>Deinococcaceae</taxon>
        <taxon>Deinococcus</taxon>
    </lineage>
</organism>
<reference evidence="5" key="1">
    <citation type="journal article" date="2019" name="Int. J. Syst. Evol. Microbiol.">
        <title>The Global Catalogue of Microorganisms (GCM) 10K type strain sequencing project: providing services to taxonomists for standard genome sequencing and annotation.</title>
        <authorList>
            <consortium name="The Broad Institute Genomics Platform"/>
            <consortium name="The Broad Institute Genome Sequencing Center for Infectious Disease"/>
            <person name="Wu L."/>
            <person name="Ma J."/>
        </authorList>
    </citation>
    <scope>NUCLEOTIDE SEQUENCE [LARGE SCALE GENOMIC DNA]</scope>
    <source>
        <strain evidence="5">JCM 31405</strain>
    </source>
</reference>
<evidence type="ECO:0000256" key="1">
    <source>
        <dbReference type="SAM" id="MobiDB-lite"/>
    </source>
</evidence>
<feature type="region of interest" description="Disordered" evidence="1">
    <location>
        <begin position="203"/>
        <end position="224"/>
    </location>
</feature>
<dbReference type="RefSeq" id="WP_189074444.1">
    <property type="nucleotide sequence ID" value="NZ_BMQN01000014.1"/>
</dbReference>
<feature type="chain" id="PRO_5047438507" description="3-keto-alpha-glucoside-1,2-lyase/3-keto-2-hydroxy-glucal hydratase domain-containing protein" evidence="2">
    <location>
        <begin position="20"/>
        <end position="224"/>
    </location>
</feature>
<dbReference type="Proteomes" id="UP000644548">
    <property type="component" value="Unassembled WGS sequence"/>
</dbReference>
<name>A0ABQ2S9Y5_9DEIO</name>
<gene>
    <name evidence="4" type="ORF">GCM10008960_34850</name>
</gene>
<evidence type="ECO:0000259" key="3">
    <source>
        <dbReference type="Pfam" id="PF06439"/>
    </source>
</evidence>
<dbReference type="Pfam" id="PF06439">
    <property type="entry name" value="3keto-disac_hyd"/>
    <property type="match status" value="1"/>
</dbReference>
<dbReference type="InterPro" id="IPR010496">
    <property type="entry name" value="AL/BT2_dom"/>
</dbReference>
<accession>A0ABQ2S9Y5</accession>
<evidence type="ECO:0000313" key="5">
    <source>
        <dbReference type="Proteomes" id="UP000644548"/>
    </source>
</evidence>
<sequence>MKPTLLPLALLSILTAAVAAPAPLMTTPGPSLLSDPLTALSPAWQAAKGRWTIQDGTLRGESIAEQNHAATYRHALSFTDAVIQFEVRLGDARAVTLSLNDQGGHAARVILTPKGFQARKDDHDGPDRAAPFNDVQMPLAPGTWHTVTVEVLGPRLLASVDGQTAPAQLSFGQADLIASPKTNVGLTVQGGAASFRNLTVQSATSNPTWTDPAPQPAPAKTKGK</sequence>
<feature type="domain" description="3-keto-alpha-glucoside-1,2-lyase/3-keto-2-hydroxy-glucal hydratase" evidence="3">
    <location>
        <begin position="43"/>
        <end position="200"/>
    </location>
</feature>
<comment type="caution">
    <text evidence="4">The sequence shown here is derived from an EMBL/GenBank/DDBJ whole genome shotgun (WGS) entry which is preliminary data.</text>
</comment>
<evidence type="ECO:0000256" key="2">
    <source>
        <dbReference type="SAM" id="SignalP"/>
    </source>
</evidence>
<dbReference type="InterPro" id="IPR013320">
    <property type="entry name" value="ConA-like_dom_sf"/>
</dbReference>
<feature type="signal peptide" evidence="2">
    <location>
        <begin position="1"/>
        <end position="19"/>
    </location>
</feature>
<proteinExistence type="predicted"/>
<keyword evidence="2" id="KW-0732">Signal</keyword>
<protein>
    <recommendedName>
        <fullName evidence="3">3-keto-alpha-glucoside-1,2-lyase/3-keto-2-hydroxy-glucal hydratase domain-containing protein</fullName>
    </recommendedName>
</protein>
<dbReference type="Gene3D" id="2.60.120.560">
    <property type="entry name" value="Exo-inulinase, domain 1"/>
    <property type="match status" value="1"/>
</dbReference>
<dbReference type="SUPFAM" id="SSF49899">
    <property type="entry name" value="Concanavalin A-like lectins/glucanases"/>
    <property type="match status" value="1"/>
</dbReference>
<evidence type="ECO:0000313" key="4">
    <source>
        <dbReference type="EMBL" id="GGS05306.1"/>
    </source>
</evidence>
<dbReference type="EMBL" id="BMQN01000014">
    <property type="protein sequence ID" value="GGS05306.1"/>
    <property type="molecule type" value="Genomic_DNA"/>
</dbReference>
<keyword evidence="5" id="KW-1185">Reference proteome</keyword>